<reference evidence="2" key="1">
    <citation type="submission" date="2019-04" db="EMBL/GenBank/DDBJ databases">
        <authorList>
            <person name="Alioto T."/>
            <person name="Alioto T."/>
        </authorList>
    </citation>
    <scope>NUCLEOTIDE SEQUENCE [LARGE SCALE GENOMIC DNA]</scope>
</reference>
<feature type="non-terminal residue" evidence="2">
    <location>
        <position position="64"/>
    </location>
</feature>
<feature type="region of interest" description="Disordered" evidence="1">
    <location>
        <begin position="1"/>
        <end position="64"/>
    </location>
</feature>
<evidence type="ECO:0000256" key="1">
    <source>
        <dbReference type="SAM" id="MobiDB-lite"/>
    </source>
</evidence>
<dbReference type="AlphaFoldDB" id="A0A5E4CCJ8"/>
<name>A0A5E4CCJ8_MARMO</name>
<dbReference type="Proteomes" id="UP000335636">
    <property type="component" value="Unassembled WGS sequence"/>
</dbReference>
<dbReference type="EMBL" id="CABDUW010001210">
    <property type="protein sequence ID" value="VTJ79657.1"/>
    <property type="molecule type" value="Genomic_DNA"/>
</dbReference>
<organism evidence="2 3">
    <name type="scientific">Marmota monax</name>
    <name type="common">Woodchuck</name>
    <dbReference type="NCBI Taxonomy" id="9995"/>
    <lineage>
        <taxon>Eukaryota</taxon>
        <taxon>Metazoa</taxon>
        <taxon>Chordata</taxon>
        <taxon>Craniata</taxon>
        <taxon>Vertebrata</taxon>
        <taxon>Euteleostomi</taxon>
        <taxon>Mammalia</taxon>
        <taxon>Eutheria</taxon>
        <taxon>Euarchontoglires</taxon>
        <taxon>Glires</taxon>
        <taxon>Rodentia</taxon>
        <taxon>Sciuromorpha</taxon>
        <taxon>Sciuridae</taxon>
        <taxon>Xerinae</taxon>
        <taxon>Marmotini</taxon>
        <taxon>Marmota</taxon>
    </lineage>
</organism>
<proteinExistence type="predicted"/>
<comment type="caution">
    <text evidence="2">The sequence shown here is derived from an EMBL/GenBank/DDBJ whole genome shotgun (WGS) entry which is preliminary data.</text>
</comment>
<protein>
    <submittedName>
        <fullName evidence="2">Uncharacterized protein</fullName>
    </submittedName>
</protein>
<sequence length="64" mass="7079">MGRSTEKLVCRPRQPLGKATPPQPGGRKCTSRDVAPANQRCSAGTHWDQPRRGRKPAQLTAEER</sequence>
<accession>A0A5E4CCJ8</accession>
<evidence type="ECO:0000313" key="2">
    <source>
        <dbReference type="EMBL" id="VTJ79657.1"/>
    </source>
</evidence>
<gene>
    <name evidence="2" type="ORF">MONAX_5E000591</name>
</gene>
<keyword evidence="3" id="KW-1185">Reference proteome</keyword>
<evidence type="ECO:0000313" key="3">
    <source>
        <dbReference type="Proteomes" id="UP000335636"/>
    </source>
</evidence>